<reference evidence="2" key="1">
    <citation type="journal article" date="2012" name="Proc. Natl. Acad. Sci. U.S.A.">
        <title>Genome sequence of the button mushroom Agaricus bisporus reveals mechanisms governing adaptation to a humic-rich ecological niche.</title>
        <authorList>
            <person name="Morin E."/>
            <person name="Kohler A."/>
            <person name="Baker A.R."/>
            <person name="Foulongne-Oriol M."/>
            <person name="Lombard V."/>
            <person name="Nagy L.G."/>
            <person name="Ohm R.A."/>
            <person name="Patyshakuliyeva A."/>
            <person name="Brun A."/>
            <person name="Aerts A.L."/>
            <person name="Bailey A.M."/>
            <person name="Billette C."/>
            <person name="Coutinho P.M."/>
            <person name="Deakin G."/>
            <person name="Doddapaneni H."/>
            <person name="Floudas D."/>
            <person name="Grimwood J."/>
            <person name="Hilden K."/>
            <person name="Kuees U."/>
            <person name="LaButti K.M."/>
            <person name="Lapidus A."/>
            <person name="Lindquist E.A."/>
            <person name="Lucas S.M."/>
            <person name="Murat C."/>
            <person name="Riley R.W."/>
            <person name="Salamov A.A."/>
            <person name="Schmutz J."/>
            <person name="Subramanian V."/>
            <person name="Woesten H.A.B."/>
            <person name="Xu J."/>
            <person name="Eastwood D.C."/>
            <person name="Foster G.D."/>
            <person name="Sonnenberg A.S."/>
            <person name="Cullen D."/>
            <person name="de Vries R.P."/>
            <person name="Lundell T."/>
            <person name="Hibbett D.S."/>
            <person name="Henrissat B."/>
            <person name="Burton K.S."/>
            <person name="Kerrigan R.W."/>
            <person name="Challen M.P."/>
            <person name="Grigoriev I.V."/>
            <person name="Martin F."/>
        </authorList>
    </citation>
    <scope>NUCLEOTIDE SEQUENCE [LARGE SCALE GENOMIC DNA]</scope>
    <source>
        <strain evidence="2">JB137-S8 / ATCC MYA-4627 / FGSC 10392</strain>
    </source>
</reference>
<dbReference type="STRING" id="597362.K5XIU6"/>
<gene>
    <name evidence="1" type="ORF">AGABI1DRAFT_13646</name>
</gene>
<dbReference type="KEGG" id="abp:AGABI1DRAFT13646"/>
<protein>
    <submittedName>
        <fullName evidence="1">Uncharacterized protein</fullName>
    </submittedName>
</protein>
<dbReference type="eggNOG" id="ENOG502SNZA">
    <property type="taxonomic scope" value="Eukaryota"/>
</dbReference>
<sequence>IQRLDLNQIVLDVGPQESARIYDQVDGSLVGMVMRDACHSESATTFVDAAIKRMVETRTTSRVSDVGSIPIFGHSAGSRSAMSFDWVKNLKGKFSTDEHDENVKGASAFALFWNMVRTVAPVEVLNDFDNFLQSSGIRRMDARGEIPYNHKTGQGNYTIELLAFTFHGAELAPPAGICARNYARFMHAENQPHTYAIAWTTSREVDPSASALDNGCHFFLASHGVRFQASRNSLLVWQPKLLHGTSLPLQDPRKSATQFLQQGLSFVTSSRLLGAWEEYEENE</sequence>
<dbReference type="EMBL" id="JH971485">
    <property type="protein sequence ID" value="EKM74375.1"/>
    <property type="molecule type" value="Genomic_DNA"/>
</dbReference>
<dbReference type="OrthoDB" id="2730162at2759"/>
<keyword evidence="2" id="KW-1185">Reference proteome</keyword>
<dbReference type="AlphaFoldDB" id="K5XIU6"/>
<accession>K5XIU6</accession>
<dbReference type="HOGENOM" id="CLU_041810_0_0_1"/>
<organism evidence="1 2">
    <name type="scientific">Agaricus bisporus var. burnettii (strain JB137-S8 / ATCC MYA-4627 / FGSC 10392)</name>
    <name type="common">White button mushroom</name>
    <dbReference type="NCBI Taxonomy" id="597362"/>
    <lineage>
        <taxon>Eukaryota</taxon>
        <taxon>Fungi</taxon>
        <taxon>Dikarya</taxon>
        <taxon>Basidiomycota</taxon>
        <taxon>Agaricomycotina</taxon>
        <taxon>Agaricomycetes</taxon>
        <taxon>Agaricomycetidae</taxon>
        <taxon>Agaricales</taxon>
        <taxon>Agaricineae</taxon>
        <taxon>Agaricaceae</taxon>
        <taxon>Agaricus</taxon>
    </lineage>
</organism>
<feature type="non-terminal residue" evidence="1">
    <location>
        <position position="283"/>
    </location>
</feature>
<dbReference type="Proteomes" id="UP000008493">
    <property type="component" value="Unassembled WGS sequence"/>
</dbReference>
<evidence type="ECO:0000313" key="2">
    <source>
        <dbReference type="Proteomes" id="UP000008493"/>
    </source>
</evidence>
<dbReference type="RefSeq" id="XP_007334988.1">
    <property type="nucleotide sequence ID" value="XM_007334926.1"/>
</dbReference>
<proteinExistence type="predicted"/>
<evidence type="ECO:0000313" key="1">
    <source>
        <dbReference type="EMBL" id="EKM74375.1"/>
    </source>
</evidence>
<feature type="non-terminal residue" evidence="1">
    <location>
        <position position="1"/>
    </location>
</feature>
<name>K5XIU6_AGABU</name>
<dbReference type="InParanoid" id="K5XIU6"/>
<dbReference type="GeneID" id="18828572"/>